<dbReference type="InterPro" id="IPR036513">
    <property type="entry name" value="STAS_dom_sf"/>
</dbReference>
<dbReference type="PANTHER" id="PTHR33495">
    <property type="entry name" value="ANTI-SIGMA FACTOR ANTAGONIST TM_1081-RELATED-RELATED"/>
    <property type="match status" value="1"/>
</dbReference>
<comment type="similarity">
    <text evidence="1 2">Belongs to the anti-sigma-factor antagonist family.</text>
</comment>
<name>A0A090S0M4_9VIBR</name>
<proteinExistence type="inferred from homology"/>
<dbReference type="PANTHER" id="PTHR33495:SF2">
    <property type="entry name" value="ANTI-SIGMA FACTOR ANTAGONIST TM_1081-RELATED"/>
    <property type="match status" value="1"/>
</dbReference>
<dbReference type="InterPro" id="IPR003658">
    <property type="entry name" value="Anti-sigma_ant"/>
</dbReference>
<dbReference type="SUPFAM" id="SSF52091">
    <property type="entry name" value="SpoIIaa-like"/>
    <property type="match status" value="1"/>
</dbReference>
<dbReference type="OrthoDB" id="9796076at2"/>
<dbReference type="CDD" id="cd07043">
    <property type="entry name" value="STAS_anti-anti-sigma_factors"/>
    <property type="match status" value="1"/>
</dbReference>
<protein>
    <recommendedName>
        <fullName evidence="2">Anti-sigma factor antagonist</fullName>
    </recommendedName>
</protein>
<evidence type="ECO:0000259" key="3">
    <source>
        <dbReference type="PROSITE" id="PS50801"/>
    </source>
</evidence>
<dbReference type="EMBL" id="BBMR01000005">
    <property type="protein sequence ID" value="GAL20348.1"/>
    <property type="molecule type" value="Genomic_DNA"/>
</dbReference>
<dbReference type="AlphaFoldDB" id="A0A090S0M4"/>
<dbReference type="PROSITE" id="PS50801">
    <property type="entry name" value="STAS"/>
    <property type="match status" value="1"/>
</dbReference>
<evidence type="ECO:0000256" key="1">
    <source>
        <dbReference type="ARBA" id="ARBA00009013"/>
    </source>
</evidence>
<gene>
    <name evidence="4" type="ORF">JCM19235_4548</name>
</gene>
<reference evidence="4 5" key="2">
    <citation type="submission" date="2014-09" db="EMBL/GenBank/DDBJ databases">
        <authorList>
            <consortium name="NBRP consortium"/>
            <person name="Sawabe T."/>
            <person name="Meirelles P."/>
            <person name="Nakanishi M."/>
            <person name="Sayaka M."/>
            <person name="Hattori M."/>
            <person name="Ohkuma M."/>
        </authorList>
    </citation>
    <scope>NUCLEOTIDE SEQUENCE [LARGE SCALE GENOMIC DNA]</scope>
    <source>
        <strain evidence="5">JCM19235</strain>
    </source>
</reference>
<keyword evidence="5" id="KW-1185">Reference proteome</keyword>
<evidence type="ECO:0000313" key="5">
    <source>
        <dbReference type="Proteomes" id="UP000029228"/>
    </source>
</evidence>
<accession>A0A090S0M4</accession>
<organism evidence="4 5">
    <name type="scientific">Vibrio maritimus</name>
    <dbReference type="NCBI Taxonomy" id="990268"/>
    <lineage>
        <taxon>Bacteria</taxon>
        <taxon>Pseudomonadati</taxon>
        <taxon>Pseudomonadota</taxon>
        <taxon>Gammaproteobacteria</taxon>
        <taxon>Vibrionales</taxon>
        <taxon>Vibrionaceae</taxon>
        <taxon>Vibrio</taxon>
    </lineage>
</organism>
<sequence>MELLKAEANNQTLQVKVMGDFDARGSRSAQAQIDDIIHNDGHREVEIDLEQVHFMDSSGIGAIVYLYKRLVERERKMRLENVTGQPLQIIKLLRIGQAIPVNTHASNEYL</sequence>
<feature type="domain" description="STAS" evidence="3">
    <location>
        <begin position="2"/>
        <end position="94"/>
    </location>
</feature>
<dbReference type="NCBIfam" id="TIGR00377">
    <property type="entry name" value="ant_ant_sig"/>
    <property type="match status" value="1"/>
</dbReference>
<dbReference type="STRING" id="990268.JCM19235_4548"/>
<dbReference type="GO" id="GO:0043856">
    <property type="term" value="F:anti-sigma factor antagonist activity"/>
    <property type="evidence" value="ECO:0007669"/>
    <property type="project" value="InterPro"/>
</dbReference>
<dbReference type="Proteomes" id="UP000029228">
    <property type="component" value="Unassembled WGS sequence"/>
</dbReference>
<dbReference type="Pfam" id="PF01740">
    <property type="entry name" value="STAS"/>
    <property type="match status" value="1"/>
</dbReference>
<dbReference type="InterPro" id="IPR002645">
    <property type="entry name" value="STAS_dom"/>
</dbReference>
<reference evidence="4 5" key="1">
    <citation type="submission" date="2014-09" db="EMBL/GenBank/DDBJ databases">
        <title>Vibrio maritimus JCM 19235. (C45) whole genome shotgun sequence.</title>
        <authorList>
            <person name="Sawabe T."/>
            <person name="Meirelles P."/>
            <person name="Nakanishi M."/>
            <person name="Sayaka M."/>
            <person name="Hattori M."/>
            <person name="Ohkuma M."/>
        </authorList>
    </citation>
    <scope>NUCLEOTIDE SEQUENCE [LARGE SCALE GENOMIC DNA]</scope>
    <source>
        <strain evidence="5">JCM19235</strain>
    </source>
</reference>
<evidence type="ECO:0000313" key="4">
    <source>
        <dbReference type="EMBL" id="GAL20348.1"/>
    </source>
</evidence>
<dbReference type="Gene3D" id="3.30.750.24">
    <property type="entry name" value="STAS domain"/>
    <property type="match status" value="1"/>
</dbReference>
<evidence type="ECO:0000256" key="2">
    <source>
        <dbReference type="RuleBase" id="RU003749"/>
    </source>
</evidence>
<comment type="caution">
    <text evidence="4">The sequence shown here is derived from an EMBL/GenBank/DDBJ whole genome shotgun (WGS) entry which is preliminary data.</text>
</comment>